<proteinExistence type="evidence at transcript level"/>
<name>C1BMD9_CALRO</name>
<feature type="binding site" evidence="5">
    <location>
        <position position="323"/>
    </location>
    <ligand>
        <name>Zn(2+)</name>
        <dbReference type="ChEBI" id="CHEBI:29105"/>
    </ligand>
</feature>
<dbReference type="GO" id="GO:0006400">
    <property type="term" value="P:tRNA modification"/>
    <property type="evidence" value="ECO:0007669"/>
    <property type="project" value="InterPro"/>
</dbReference>
<dbReference type="InterPro" id="IPR028592">
    <property type="entry name" value="QTRTD1"/>
</dbReference>
<protein>
    <recommendedName>
        <fullName evidence="5">Queuine tRNA-ribosyltransferase accessory subunit 2</fullName>
    </recommendedName>
    <alternativeName>
        <fullName evidence="5">Queuine tRNA-ribosyltransferase domain-containing protein 1</fullName>
    </alternativeName>
</protein>
<reference evidence="7" key="1">
    <citation type="submission" date="2009-03" db="EMBL/GenBank/DDBJ databases">
        <title>Caligus rogercresseyi ESTs and full-length cDNAs.</title>
        <authorList>
            <person name="Yasuike M."/>
            <person name="von Schalburg K."/>
            <person name="Cooper G."/>
            <person name="Leong J."/>
            <person name="Jones S.R.M."/>
            <person name="Koop B.F."/>
        </authorList>
    </citation>
    <scope>NUCLEOTIDE SEQUENCE</scope>
    <source>
        <tissue evidence="7">Whole tissue</tissue>
    </source>
</reference>
<dbReference type="GO" id="GO:0005737">
    <property type="term" value="C:cytoplasm"/>
    <property type="evidence" value="ECO:0007669"/>
    <property type="project" value="UniProtKB-SubCell"/>
</dbReference>
<dbReference type="GO" id="GO:0008479">
    <property type="term" value="F:tRNA-guanosine(34) queuine transglycosylase activity"/>
    <property type="evidence" value="ECO:0007669"/>
    <property type="project" value="UniProtKB-UniRule"/>
</dbReference>
<evidence type="ECO:0000256" key="4">
    <source>
        <dbReference type="ARBA" id="ARBA00022833"/>
    </source>
</evidence>
<dbReference type="Gene3D" id="3.20.20.105">
    <property type="entry name" value="Queuine tRNA-ribosyltransferase-like"/>
    <property type="match status" value="1"/>
</dbReference>
<feature type="binding site" evidence="5">
    <location>
        <position position="320"/>
    </location>
    <ligand>
        <name>Zn(2+)</name>
        <dbReference type="ChEBI" id="CHEBI:29105"/>
    </ligand>
</feature>
<accession>C1BMD9</accession>
<evidence type="ECO:0000256" key="2">
    <source>
        <dbReference type="ARBA" id="ARBA00022694"/>
    </source>
</evidence>
<comment type="similarity">
    <text evidence="5">Belongs to the queuine tRNA-ribosyltransferase family. QTRT2 subfamily.</text>
</comment>
<feature type="domain" description="tRNA-guanine(15) transglycosylase-like" evidence="6">
    <location>
        <begin position="13"/>
        <end position="378"/>
    </location>
</feature>
<keyword evidence="4 5" id="KW-0862">Zinc</keyword>
<dbReference type="Pfam" id="PF01702">
    <property type="entry name" value="TGT"/>
    <property type="match status" value="1"/>
</dbReference>
<keyword evidence="2 5" id="KW-0819">tRNA processing</keyword>
<evidence type="ECO:0000313" key="7">
    <source>
        <dbReference type="EMBL" id="ACO10192.1"/>
    </source>
</evidence>
<organism evidence="7">
    <name type="scientific">Caligus rogercresseyi</name>
    <name type="common">Sea louse</name>
    <dbReference type="NCBI Taxonomy" id="217165"/>
    <lineage>
        <taxon>Eukaryota</taxon>
        <taxon>Metazoa</taxon>
        <taxon>Ecdysozoa</taxon>
        <taxon>Arthropoda</taxon>
        <taxon>Crustacea</taxon>
        <taxon>Multicrustacea</taxon>
        <taxon>Hexanauplia</taxon>
        <taxon>Copepoda</taxon>
        <taxon>Siphonostomatoida</taxon>
        <taxon>Caligidae</taxon>
        <taxon>Caligus</taxon>
    </lineage>
</organism>
<sequence>MKFKLLREVSGGPRVGSMILGREECPTPGMLTSTPGGCVPNLTRETLELMQKSPFPLGIPYNAIIPETLEAYQRPMNDFMGLPEYPFILILHEGSEAQRLGFFSKDSVSVWSTSGNRHTVRVEDYLRVVKASQPDAFVALSDSLTPQDSTKKRLQKSVTKSLRFLSQILEHEGGDLPPLLVPLGGGYDSELRTEYRKSVLEADQNRISGYVIEGFHTGGLASTQSMSMGEILPLMNLSLQDLPQSKPRFMVGAFDPWKTLCLVESGVDVFESSYPHLSAERGEALSFDPSGMDSREDSLLDLNDVKYKNSFEPLVSNCSCYVCEHHTQAYVHHLLSTKELLARVILMMHNLTHFRTFFKFIRQSIEADRFQDYKERMKKYSSDK</sequence>
<evidence type="ECO:0000256" key="1">
    <source>
        <dbReference type="ARBA" id="ARBA00022490"/>
    </source>
</evidence>
<dbReference type="InterPro" id="IPR036511">
    <property type="entry name" value="TGT-like_sf"/>
</dbReference>
<dbReference type="AlphaFoldDB" id="C1BMD9"/>
<feature type="binding site" evidence="5">
    <location>
        <position position="349"/>
    </location>
    <ligand>
        <name>Zn(2+)</name>
        <dbReference type="ChEBI" id="CHEBI:29105"/>
    </ligand>
</feature>
<comment type="subcellular location">
    <subcellularLocation>
        <location evidence="5">Cytoplasm</location>
    </subcellularLocation>
</comment>
<keyword evidence="3 5" id="KW-0479">Metal-binding</keyword>
<comment type="cofactor">
    <cofactor evidence="5">
        <name>Zn(2+)</name>
        <dbReference type="ChEBI" id="CHEBI:29105"/>
    </cofactor>
    <text evidence="5">Binds 1 zinc ion per subunit.</text>
</comment>
<feature type="binding site" evidence="5">
    <location>
        <position position="318"/>
    </location>
    <ligand>
        <name>Zn(2+)</name>
        <dbReference type="ChEBI" id="CHEBI:29105"/>
    </ligand>
</feature>
<dbReference type="PANTHER" id="PTHR46064:SF1">
    <property type="entry name" value="QUEUINE TRNA-RIBOSYLTRANSFERASE ACCESSORY SUBUNIT 2"/>
    <property type="match status" value="1"/>
</dbReference>
<dbReference type="InterPro" id="IPR050852">
    <property type="entry name" value="Queuine_tRNA-ribosyltrfase"/>
</dbReference>
<dbReference type="HAMAP" id="MF_03043">
    <property type="entry name" value="QTRT2"/>
    <property type="match status" value="1"/>
</dbReference>
<comment type="subunit">
    <text evidence="5">Heterodimer of a catalytic subunit and an accessory subunit.</text>
</comment>
<keyword evidence="1 5" id="KW-0963">Cytoplasm</keyword>
<dbReference type="EMBL" id="BT075768">
    <property type="protein sequence ID" value="ACO10192.1"/>
    <property type="molecule type" value="mRNA"/>
</dbReference>
<dbReference type="SUPFAM" id="SSF51713">
    <property type="entry name" value="tRNA-guanine transglycosylase"/>
    <property type="match status" value="1"/>
</dbReference>
<dbReference type="NCBIfam" id="TIGR00449">
    <property type="entry name" value="tgt_general"/>
    <property type="match status" value="1"/>
</dbReference>
<dbReference type="InterPro" id="IPR002616">
    <property type="entry name" value="tRNA_ribo_trans-like"/>
</dbReference>
<evidence type="ECO:0000259" key="6">
    <source>
        <dbReference type="Pfam" id="PF01702"/>
    </source>
</evidence>
<comment type="function">
    <text evidence="5">Non-catalytic subunit of the queuine tRNA-ribosyltransferase (TGT) that catalyzes the base-exchange of a guanine (G) residue with queuine (Q) at position 34 (anticodon wobble position) in tRNAs with GU(N) anticodons (tRNA-Asp, -Asn, -His and -Tyr), resulting in the hypermodified nucleoside queuosine (7-(((4,5-cis-dihydroxy-2-cyclopenten-1-yl)amino)methyl)-7-deazaguanosine).</text>
</comment>
<evidence type="ECO:0000256" key="5">
    <source>
        <dbReference type="HAMAP-Rule" id="MF_03043"/>
    </source>
</evidence>
<evidence type="ECO:0000256" key="3">
    <source>
        <dbReference type="ARBA" id="ARBA00022723"/>
    </source>
</evidence>
<keyword evidence="7" id="KW-0808">Transferase</keyword>
<dbReference type="PANTHER" id="PTHR46064">
    <property type="entry name" value="QUEUINE TRNA-RIBOSYLTRANSFERASE ACCESSORY SUBUNIT 2"/>
    <property type="match status" value="1"/>
</dbReference>
<gene>
    <name evidence="7" type="primary">QTRD1</name>
</gene>
<dbReference type="GO" id="GO:0046872">
    <property type="term" value="F:metal ion binding"/>
    <property type="evidence" value="ECO:0007669"/>
    <property type="project" value="UniProtKB-KW"/>
</dbReference>